<evidence type="ECO:0000313" key="2">
    <source>
        <dbReference type="EMBL" id="TPG62911.1"/>
    </source>
</evidence>
<dbReference type="EMBL" id="RCYZ01000008">
    <property type="protein sequence ID" value="TPG62911.1"/>
    <property type="molecule type" value="Genomic_DNA"/>
</dbReference>
<dbReference type="AlphaFoldDB" id="A0A502GM43"/>
<evidence type="ECO:0000313" key="3">
    <source>
        <dbReference type="Proteomes" id="UP000317646"/>
    </source>
</evidence>
<organism evidence="2 3">
    <name type="scientific">Hymenobacter nivis</name>
    <dbReference type="NCBI Taxonomy" id="1850093"/>
    <lineage>
        <taxon>Bacteria</taxon>
        <taxon>Pseudomonadati</taxon>
        <taxon>Bacteroidota</taxon>
        <taxon>Cytophagia</taxon>
        <taxon>Cytophagales</taxon>
        <taxon>Hymenobacteraceae</taxon>
        <taxon>Hymenobacter</taxon>
    </lineage>
</organism>
<evidence type="ECO:0008006" key="4">
    <source>
        <dbReference type="Google" id="ProtNLM"/>
    </source>
</evidence>
<proteinExistence type="predicted"/>
<feature type="region of interest" description="Disordered" evidence="1">
    <location>
        <begin position="1"/>
        <end position="26"/>
    </location>
</feature>
<sequence length="164" mass="17118">MLLAGAPLRAQTPGGPPPATAPAAAATTPAAPAAAGPYAALKSEVATAVAAHAPQAPALTERLYRLAPNDERVYTDLMSIYEAESAAPALLAFFNGRLPTAPPTPKAQGYLHLYAGILSMQLGQLVDARPHFVQAKNQLRKVLKPTDPAFRIIQQGLGEGTPRH</sequence>
<gene>
    <name evidence="2" type="ORF">EAH73_17755</name>
</gene>
<evidence type="ECO:0000256" key="1">
    <source>
        <dbReference type="SAM" id="MobiDB-lite"/>
    </source>
</evidence>
<comment type="caution">
    <text evidence="2">The sequence shown here is derived from an EMBL/GenBank/DDBJ whole genome shotgun (WGS) entry which is preliminary data.</text>
</comment>
<name>A0A502GM43_9BACT</name>
<accession>A0A502GM43</accession>
<reference evidence="2 3" key="1">
    <citation type="journal article" date="2019" name="Environ. Microbiol.">
        <title>Species interactions and distinct microbial communities in high Arctic permafrost affected cryosols are associated with the CH4 and CO2 gas fluxes.</title>
        <authorList>
            <person name="Altshuler I."/>
            <person name="Hamel J."/>
            <person name="Turney S."/>
            <person name="Magnuson E."/>
            <person name="Levesque R."/>
            <person name="Greer C."/>
            <person name="Whyte L.G."/>
        </authorList>
    </citation>
    <scope>NUCLEOTIDE SEQUENCE [LARGE SCALE GENOMIC DNA]</scope>
    <source>
        <strain evidence="2 3">S9.2P</strain>
    </source>
</reference>
<protein>
    <recommendedName>
        <fullName evidence="4">Tetratricopeptide repeat protein</fullName>
    </recommendedName>
</protein>
<keyword evidence="3" id="KW-1185">Reference proteome</keyword>
<dbReference type="Proteomes" id="UP000317646">
    <property type="component" value="Unassembled WGS sequence"/>
</dbReference>